<proteinExistence type="predicted"/>
<protein>
    <submittedName>
        <fullName evidence="2">Uncharacterized protein</fullName>
    </submittedName>
</protein>
<name>A0ABR1AX86_POLSC</name>
<feature type="region of interest" description="Disordered" evidence="1">
    <location>
        <begin position="1"/>
        <end position="22"/>
    </location>
</feature>
<evidence type="ECO:0000313" key="3">
    <source>
        <dbReference type="Proteomes" id="UP001359485"/>
    </source>
</evidence>
<gene>
    <name evidence="2" type="ORF">RUM44_002994</name>
</gene>
<organism evidence="2 3">
    <name type="scientific">Polyplax serrata</name>
    <name type="common">Common mouse louse</name>
    <dbReference type="NCBI Taxonomy" id="468196"/>
    <lineage>
        <taxon>Eukaryota</taxon>
        <taxon>Metazoa</taxon>
        <taxon>Ecdysozoa</taxon>
        <taxon>Arthropoda</taxon>
        <taxon>Hexapoda</taxon>
        <taxon>Insecta</taxon>
        <taxon>Pterygota</taxon>
        <taxon>Neoptera</taxon>
        <taxon>Paraneoptera</taxon>
        <taxon>Psocodea</taxon>
        <taxon>Troctomorpha</taxon>
        <taxon>Phthiraptera</taxon>
        <taxon>Anoplura</taxon>
        <taxon>Polyplacidae</taxon>
        <taxon>Polyplax</taxon>
    </lineage>
</organism>
<keyword evidence="3" id="KW-1185">Reference proteome</keyword>
<reference evidence="2 3" key="1">
    <citation type="submission" date="2023-09" db="EMBL/GenBank/DDBJ databases">
        <title>Genomes of two closely related lineages of the louse Polyplax serrata with different host specificities.</title>
        <authorList>
            <person name="Martinu J."/>
            <person name="Tarabai H."/>
            <person name="Stefka J."/>
            <person name="Hypsa V."/>
        </authorList>
    </citation>
    <scope>NUCLEOTIDE SEQUENCE [LARGE SCALE GENOMIC DNA]</scope>
    <source>
        <strain evidence="2">98ZLc_SE</strain>
    </source>
</reference>
<dbReference type="Proteomes" id="UP001359485">
    <property type="component" value="Unassembled WGS sequence"/>
</dbReference>
<dbReference type="EMBL" id="JAWJWF010000007">
    <property type="protein sequence ID" value="KAK6630824.1"/>
    <property type="molecule type" value="Genomic_DNA"/>
</dbReference>
<comment type="caution">
    <text evidence="2">The sequence shown here is derived from an EMBL/GenBank/DDBJ whole genome shotgun (WGS) entry which is preliminary data.</text>
</comment>
<sequence length="83" mass="9357">MDFNSPWTGQGGAQGTLTTENSSWRTSGKDLIGHRNSYKDYERITALSTTALRAPAKWKSKEYRKIGIEVLKCVLEFFIAVDN</sequence>
<accession>A0ABR1AX86</accession>
<evidence type="ECO:0000313" key="2">
    <source>
        <dbReference type="EMBL" id="KAK6630824.1"/>
    </source>
</evidence>
<evidence type="ECO:0000256" key="1">
    <source>
        <dbReference type="SAM" id="MobiDB-lite"/>
    </source>
</evidence>